<sequence>MAAAACGAGPAAQQGTVTEKVSLQDRVDALSLELAEIRAGLALALPSTAAAAQRGGPEEAPAGARSGLLQRQAESIFSRLEELRATSEGLSGRVEHLTGIVKDQARRIADLERPCPASAVDEGPRHAVRPRPLQPILAPAAPPASREAVQADLLAGTVPPAPPPVRETVQAAPPPPLKALNRPGGLDRATPRESAAAPRAAGDVDPITWSFHSPGPGEPGTRPYEVQGPGAPAFAAVDPGDEMLFVGGGAYNGAIARLLSRECQEPQDVDRYLKLHQLLLDQARAEARGTLVKASASMLCSHGALEWSGCRLFEGAFKSFGVVFVHIFKPACRPLARHNVALVYTVGPIGKSGSALANTEGIGDVFQDPKKFGDFLQATAESVIASVCEYNAKVAEQHSLPQIRVLRLPLVSGHTFRHPSLSQVDCARSMMRGVRDAAAGLPPGTAHLEVNFAYDGGCFLQADAQLRRLGPPSA</sequence>
<dbReference type="Proteomes" id="UP001189429">
    <property type="component" value="Unassembled WGS sequence"/>
</dbReference>
<keyword evidence="3" id="KW-1185">Reference proteome</keyword>
<protein>
    <submittedName>
        <fullName evidence="2">Uncharacterized protein</fullName>
    </submittedName>
</protein>
<feature type="region of interest" description="Disordered" evidence="1">
    <location>
        <begin position="116"/>
        <end position="220"/>
    </location>
</feature>
<name>A0ABN9RSG6_9DINO</name>
<comment type="caution">
    <text evidence="2">The sequence shown here is derived from an EMBL/GenBank/DDBJ whole genome shotgun (WGS) entry which is preliminary data.</text>
</comment>
<accession>A0ABN9RSG6</accession>
<evidence type="ECO:0000256" key="1">
    <source>
        <dbReference type="SAM" id="MobiDB-lite"/>
    </source>
</evidence>
<feature type="region of interest" description="Disordered" evidence="1">
    <location>
        <begin position="48"/>
        <end position="67"/>
    </location>
</feature>
<gene>
    <name evidence="2" type="ORF">PCOR1329_LOCUS23294</name>
</gene>
<evidence type="ECO:0000313" key="2">
    <source>
        <dbReference type="EMBL" id="CAK0822225.1"/>
    </source>
</evidence>
<dbReference type="EMBL" id="CAUYUJ010007873">
    <property type="protein sequence ID" value="CAK0822225.1"/>
    <property type="molecule type" value="Genomic_DNA"/>
</dbReference>
<evidence type="ECO:0000313" key="3">
    <source>
        <dbReference type="Proteomes" id="UP001189429"/>
    </source>
</evidence>
<organism evidence="2 3">
    <name type="scientific">Prorocentrum cordatum</name>
    <dbReference type="NCBI Taxonomy" id="2364126"/>
    <lineage>
        <taxon>Eukaryota</taxon>
        <taxon>Sar</taxon>
        <taxon>Alveolata</taxon>
        <taxon>Dinophyceae</taxon>
        <taxon>Prorocentrales</taxon>
        <taxon>Prorocentraceae</taxon>
        <taxon>Prorocentrum</taxon>
    </lineage>
</organism>
<feature type="compositionally biased region" description="Low complexity" evidence="1">
    <location>
        <begin position="130"/>
        <end position="139"/>
    </location>
</feature>
<proteinExistence type="predicted"/>
<reference evidence="2" key="1">
    <citation type="submission" date="2023-10" db="EMBL/GenBank/DDBJ databases">
        <authorList>
            <person name="Chen Y."/>
            <person name="Shah S."/>
            <person name="Dougan E. K."/>
            <person name="Thang M."/>
            <person name="Chan C."/>
        </authorList>
    </citation>
    <scope>NUCLEOTIDE SEQUENCE [LARGE SCALE GENOMIC DNA]</scope>
</reference>